<dbReference type="InterPro" id="IPR049439">
    <property type="entry name" value="TRAFD1-XIAF1_Znf"/>
</dbReference>
<dbReference type="InterPro" id="IPR013083">
    <property type="entry name" value="Znf_RING/FYVE/PHD"/>
</dbReference>
<evidence type="ECO:0000313" key="8">
    <source>
        <dbReference type="Proteomes" id="UP000245119"/>
    </source>
</evidence>
<reference evidence="7 8" key="1">
    <citation type="submission" date="2018-04" db="EMBL/GenBank/DDBJ databases">
        <title>The genome of golden apple snail Pomacea canaliculata provides insight into stress tolerance and invasive adaptation.</title>
        <authorList>
            <person name="Liu C."/>
            <person name="Liu B."/>
            <person name="Ren Y."/>
            <person name="Zhang Y."/>
            <person name="Wang H."/>
            <person name="Li S."/>
            <person name="Jiang F."/>
            <person name="Yin L."/>
            <person name="Zhang G."/>
            <person name="Qian W."/>
            <person name="Fan W."/>
        </authorList>
    </citation>
    <scope>NUCLEOTIDE SEQUENCE [LARGE SCALE GENOMIC DNA]</scope>
    <source>
        <strain evidence="7">SZHN2017</strain>
        <tissue evidence="7">Muscle</tissue>
    </source>
</reference>
<feature type="compositionally biased region" description="Polar residues" evidence="5">
    <location>
        <begin position="709"/>
        <end position="726"/>
    </location>
</feature>
<feature type="region of interest" description="Disordered" evidence="5">
    <location>
        <begin position="524"/>
        <end position="617"/>
    </location>
</feature>
<keyword evidence="8" id="KW-1185">Reference proteome</keyword>
<protein>
    <recommendedName>
        <fullName evidence="6">TRAF-type domain-containing protein</fullName>
    </recommendedName>
</protein>
<keyword evidence="2 4" id="KW-0863">Zinc-finger</keyword>
<feature type="compositionally biased region" description="Polar residues" evidence="5">
    <location>
        <begin position="607"/>
        <end position="617"/>
    </location>
</feature>
<evidence type="ECO:0000259" key="6">
    <source>
        <dbReference type="PROSITE" id="PS50145"/>
    </source>
</evidence>
<dbReference type="GO" id="GO:0008270">
    <property type="term" value="F:zinc ion binding"/>
    <property type="evidence" value="ECO:0007669"/>
    <property type="project" value="UniProtKB-KW"/>
</dbReference>
<evidence type="ECO:0000313" key="7">
    <source>
        <dbReference type="EMBL" id="PVD32873.1"/>
    </source>
</evidence>
<dbReference type="PROSITE" id="PS50145">
    <property type="entry name" value="ZF_TRAF"/>
    <property type="match status" value="1"/>
</dbReference>
<organism evidence="7 8">
    <name type="scientific">Pomacea canaliculata</name>
    <name type="common">Golden apple snail</name>
    <dbReference type="NCBI Taxonomy" id="400727"/>
    <lineage>
        <taxon>Eukaryota</taxon>
        <taxon>Metazoa</taxon>
        <taxon>Spiralia</taxon>
        <taxon>Lophotrochozoa</taxon>
        <taxon>Mollusca</taxon>
        <taxon>Gastropoda</taxon>
        <taxon>Caenogastropoda</taxon>
        <taxon>Architaenioglossa</taxon>
        <taxon>Ampullarioidea</taxon>
        <taxon>Ampullariidae</taxon>
        <taxon>Pomacea</taxon>
    </lineage>
</organism>
<dbReference type="AlphaFoldDB" id="A0A2T7PHG9"/>
<gene>
    <name evidence="7" type="ORF">C0Q70_08320</name>
</gene>
<dbReference type="GO" id="GO:0005739">
    <property type="term" value="C:mitochondrion"/>
    <property type="evidence" value="ECO:0007669"/>
    <property type="project" value="TreeGrafter"/>
</dbReference>
<dbReference type="OrthoDB" id="193703at2759"/>
<accession>A0A2T7PHG9</accession>
<dbReference type="PANTHER" id="PTHR16295:SF10">
    <property type="entry name" value="EXPRESSED PROTEIN"/>
    <property type="match status" value="1"/>
</dbReference>
<feature type="domain" description="TRAF-type" evidence="6">
    <location>
        <begin position="61"/>
        <end position="103"/>
    </location>
</feature>
<dbReference type="EMBL" id="PZQS01000004">
    <property type="protein sequence ID" value="PVD32873.1"/>
    <property type="molecule type" value="Genomic_DNA"/>
</dbReference>
<dbReference type="STRING" id="400727.A0A2T7PHG9"/>
<evidence type="ECO:0000256" key="1">
    <source>
        <dbReference type="ARBA" id="ARBA00022723"/>
    </source>
</evidence>
<evidence type="ECO:0000256" key="5">
    <source>
        <dbReference type="SAM" id="MobiDB-lite"/>
    </source>
</evidence>
<dbReference type="Pfam" id="PF21366">
    <property type="entry name" value="TRAFD1-XIAF1_ZnF"/>
    <property type="match status" value="1"/>
</dbReference>
<dbReference type="InterPro" id="IPR051986">
    <property type="entry name" value="Innate_Immune_Apopt_Reg"/>
</dbReference>
<name>A0A2T7PHG9_POMCA</name>
<feature type="zinc finger region" description="TRAF-type" evidence="4">
    <location>
        <begin position="61"/>
        <end position="103"/>
    </location>
</feature>
<feature type="compositionally biased region" description="Basic and acidic residues" evidence="5">
    <location>
        <begin position="524"/>
        <end position="535"/>
    </location>
</feature>
<feature type="region of interest" description="Disordered" evidence="5">
    <location>
        <begin position="236"/>
        <end position="268"/>
    </location>
</feature>
<proteinExistence type="predicted"/>
<keyword evidence="3 4" id="KW-0862">Zinc</keyword>
<dbReference type="Proteomes" id="UP000245119">
    <property type="component" value="Linkage Group LG4"/>
</dbReference>
<evidence type="ECO:0000256" key="4">
    <source>
        <dbReference type="PROSITE-ProRule" id="PRU00207"/>
    </source>
</evidence>
<feature type="region of interest" description="Disordered" evidence="5">
    <location>
        <begin position="665"/>
        <end position="726"/>
    </location>
</feature>
<evidence type="ECO:0000256" key="2">
    <source>
        <dbReference type="ARBA" id="ARBA00022771"/>
    </source>
</evidence>
<sequence length="726" mass="81367">MSSETETETKFCSNCKKNIAKVNFTMHEMHCLRHLMLCEHCQEPIPRSERDQHFNDVHAKVPCTLCGVEMEKDHLDTHMETACPKRKVACQYCELEMPQLEMKNHLEYCGTRTEPCKKCGTFIMLRDQLRHTASNCAYPEPEPPNKTFIPDPLLSRFFEKSGPAAANHQNHDESFLLDRGSFLDPFSFVNMMSELGQDGGGFMPSLVVEDSDASAAAPAVPYAGHRGVDIRRVTGASRAANAAQQRHGDTSGSRKSFINKKSGLNRQRERETVIPPDIDYDTMLARQLAAEDDEDLDSDAHINHLLMNYEKHSRPNHVSVFTSDDNAVEPASPPSHNEFAAADEDMIPCEFCNVTFPAYALVHHQSVCDPLASGLWREAEDVSYQRSRNNELLGNNWRPAGSHTTIPVINNLVPASTAHPSEEPENHQIFDDGDHDMNSLENLMLPCEFCKDLLPADVLPHHQALCEANQFSISDPWTSAAAQPSAADVMINRNHFFPTSGVSSRQRHQPDPTEELLSIMSKQEAKTNQEAKERAVPVIFPSSQPRPKKQPNLPGKQPDWIRLPAPSHAKGKDFRTSLTQNRGASPGLQPDEPQDFSLHDRRAGARSGQSGNEKSSWVQNTLNELVTVDDVPVYQVQEEGRTRRSRVVAHKQVPSTSVTARTVARKMERDNRRNPQNSQRTTADMHLTPRGVEEVGPGGRQRERGDHVFNSTNNARTQPSHQRPRV</sequence>
<dbReference type="Gene3D" id="3.30.40.10">
    <property type="entry name" value="Zinc/RING finger domain, C3HC4 (zinc finger)"/>
    <property type="match status" value="1"/>
</dbReference>
<comment type="caution">
    <text evidence="7">The sequence shown here is derived from an EMBL/GenBank/DDBJ whole genome shotgun (WGS) entry which is preliminary data.</text>
</comment>
<evidence type="ECO:0000256" key="3">
    <source>
        <dbReference type="ARBA" id="ARBA00022833"/>
    </source>
</evidence>
<dbReference type="PANTHER" id="PTHR16295">
    <property type="entry name" value="TRAF-TYPE ZINC FINGER PROTEIN-RELATED"/>
    <property type="match status" value="1"/>
</dbReference>
<dbReference type="InterPro" id="IPR001293">
    <property type="entry name" value="Znf_TRAF"/>
</dbReference>
<keyword evidence="1 4" id="KW-0479">Metal-binding</keyword>